<proteinExistence type="predicted"/>
<evidence type="ECO:0000313" key="1">
    <source>
        <dbReference type="EMBL" id="SVD52409.1"/>
    </source>
</evidence>
<feature type="non-terminal residue" evidence="1">
    <location>
        <position position="1"/>
    </location>
</feature>
<name>A0A382W111_9ZZZZ</name>
<accession>A0A382W111</accession>
<sequence length="24" mass="3139">QRYRDKKRKEFYDEKVQDMYGNLE</sequence>
<dbReference type="EMBL" id="UINC01156155">
    <property type="protein sequence ID" value="SVD52409.1"/>
    <property type="molecule type" value="Genomic_DNA"/>
</dbReference>
<protein>
    <submittedName>
        <fullName evidence="1">Uncharacterized protein</fullName>
    </submittedName>
</protein>
<gene>
    <name evidence="1" type="ORF">METZ01_LOCUS405263</name>
</gene>
<organism evidence="1">
    <name type="scientific">marine metagenome</name>
    <dbReference type="NCBI Taxonomy" id="408172"/>
    <lineage>
        <taxon>unclassified sequences</taxon>
        <taxon>metagenomes</taxon>
        <taxon>ecological metagenomes</taxon>
    </lineage>
</organism>
<dbReference type="AlphaFoldDB" id="A0A382W111"/>
<reference evidence="1" key="1">
    <citation type="submission" date="2018-05" db="EMBL/GenBank/DDBJ databases">
        <authorList>
            <person name="Lanie J.A."/>
            <person name="Ng W.-L."/>
            <person name="Kazmierczak K.M."/>
            <person name="Andrzejewski T.M."/>
            <person name="Davidsen T.M."/>
            <person name="Wayne K.J."/>
            <person name="Tettelin H."/>
            <person name="Glass J.I."/>
            <person name="Rusch D."/>
            <person name="Podicherti R."/>
            <person name="Tsui H.-C.T."/>
            <person name="Winkler M.E."/>
        </authorList>
    </citation>
    <scope>NUCLEOTIDE SEQUENCE</scope>
</reference>